<protein>
    <recommendedName>
        <fullName evidence="5">IS91 family transposase</fullName>
    </recommendedName>
</protein>
<accession>A0ABS4G8X6</accession>
<dbReference type="Pfam" id="PF14319">
    <property type="entry name" value="Zn_Tnp_IS91"/>
    <property type="match status" value="1"/>
</dbReference>
<dbReference type="InterPro" id="IPR007069">
    <property type="entry name" value="Transposase_32"/>
</dbReference>
<reference evidence="3 4" key="1">
    <citation type="submission" date="2021-03" db="EMBL/GenBank/DDBJ databases">
        <title>Genomic Encyclopedia of Type Strains, Phase IV (KMG-IV): sequencing the most valuable type-strain genomes for metagenomic binning, comparative biology and taxonomic classification.</title>
        <authorList>
            <person name="Goeker M."/>
        </authorList>
    </citation>
    <scope>NUCLEOTIDE SEQUENCE [LARGE SCALE GENOMIC DNA]</scope>
    <source>
        <strain evidence="3 4">DSM 6139</strain>
    </source>
</reference>
<organism evidence="3 4">
    <name type="scientific">Youngiibacter multivorans</name>
    <dbReference type="NCBI Taxonomy" id="937251"/>
    <lineage>
        <taxon>Bacteria</taxon>
        <taxon>Bacillati</taxon>
        <taxon>Bacillota</taxon>
        <taxon>Clostridia</taxon>
        <taxon>Eubacteriales</taxon>
        <taxon>Clostridiaceae</taxon>
        <taxon>Youngiibacter</taxon>
    </lineage>
</organism>
<dbReference type="RefSeq" id="WP_209461151.1">
    <property type="nucleotide sequence ID" value="NZ_JAGGKC010000063.1"/>
</dbReference>
<evidence type="ECO:0000313" key="3">
    <source>
        <dbReference type="EMBL" id="MBP1921004.1"/>
    </source>
</evidence>
<dbReference type="InterPro" id="IPR026889">
    <property type="entry name" value="Zn_Tnp"/>
</dbReference>
<keyword evidence="4" id="KW-1185">Reference proteome</keyword>
<sequence>MYKVQQVFKQSYGSYIEKYGENHDSDKVARAILACKTSAMGGNITTCQDCGGTHVHYNSCRNRHCPCCQSTNKEKWIDSRKSDVIDAPYFHAVFTVPEELNPLIYSNKRSLYNLMYSASSETLTELARDEKHMGADIGFISILHTWGSNLSFHPHIHVIVLGGGLNKSLRFITREKNFLFPVKVVSRLFRGKFLAGLKRLHMEGTLSLPLDMRMLQYPSEFNSLLSEMYSKEWVPHIKETFKGAANVIDYLGRYTHRIAISNSRILDVGQESVTFRVKDYKSGANTTLTLSNEEFIRRFLMHVLPKGFVKIRHYGLLSNRTKRKKLDLVRVLVGGQRFEPIYKDLSGLQILKKLYGIDPDLCRHCGSSKILRKGLDRFKKLE</sequence>
<name>A0ABS4G8X6_9CLOT</name>
<comment type="caution">
    <text evidence="3">The sequence shown here is derived from an EMBL/GenBank/DDBJ whole genome shotgun (WGS) entry which is preliminary data.</text>
</comment>
<dbReference type="EMBL" id="JAGGKC010000063">
    <property type="protein sequence ID" value="MBP1921004.1"/>
    <property type="molecule type" value="Genomic_DNA"/>
</dbReference>
<proteinExistence type="predicted"/>
<dbReference type="NCBIfam" id="NF033538">
    <property type="entry name" value="transpos_IS91"/>
    <property type="match status" value="1"/>
</dbReference>
<dbReference type="InterPro" id="IPR054832">
    <property type="entry name" value="transpos_IS91"/>
</dbReference>
<dbReference type="Proteomes" id="UP001519271">
    <property type="component" value="Unassembled WGS sequence"/>
</dbReference>
<dbReference type="PANTHER" id="PTHR37023:SF1">
    <property type="entry name" value="ISSOD25 TRANSPOSASE TNPA_ISSOD25"/>
    <property type="match status" value="1"/>
</dbReference>
<evidence type="ECO:0000313" key="4">
    <source>
        <dbReference type="Proteomes" id="UP001519271"/>
    </source>
</evidence>
<evidence type="ECO:0000259" key="1">
    <source>
        <dbReference type="Pfam" id="PF04986"/>
    </source>
</evidence>
<evidence type="ECO:0000259" key="2">
    <source>
        <dbReference type="Pfam" id="PF14319"/>
    </source>
</evidence>
<dbReference type="Pfam" id="PF04986">
    <property type="entry name" value="Y2_Tnp"/>
    <property type="match status" value="1"/>
</dbReference>
<evidence type="ECO:0008006" key="5">
    <source>
        <dbReference type="Google" id="ProtNLM"/>
    </source>
</evidence>
<dbReference type="PANTHER" id="PTHR37023">
    <property type="entry name" value="TRANSPOSASE"/>
    <property type="match status" value="1"/>
</dbReference>
<gene>
    <name evidence="3" type="ORF">J2Z34_003527</name>
</gene>
<feature type="domain" description="Transposase zinc-binding" evidence="2">
    <location>
        <begin position="7"/>
        <end position="96"/>
    </location>
</feature>
<feature type="domain" description="Transposase IS801/IS1294" evidence="1">
    <location>
        <begin position="138"/>
        <end position="323"/>
    </location>
</feature>